<dbReference type="EMBL" id="UZAH01029058">
    <property type="protein sequence ID" value="VDP04023.1"/>
    <property type="molecule type" value="Genomic_DNA"/>
</dbReference>
<reference evidence="1 2" key="1">
    <citation type="submission" date="2018-11" db="EMBL/GenBank/DDBJ databases">
        <authorList>
            <consortium name="Pathogen Informatics"/>
        </authorList>
    </citation>
    <scope>NUCLEOTIDE SEQUENCE [LARGE SCALE GENOMIC DNA]</scope>
</reference>
<organism evidence="2 3">
    <name type="scientific">Heligmosomoides polygyrus</name>
    <name type="common">Parasitic roundworm</name>
    <dbReference type="NCBI Taxonomy" id="6339"/>
    <lineage>
        <taxon>Eukaryota</taxon>
        <taxon>Metazoa</taxon>
        <taxon>Ecdysozoa</taxon>
        <taxon>Nematoda</taxon>
        <taxon>Chromadorea</taxon>
        <taxon>Rhabditida</taxon>
        <taxon>Rhabditina</taxon>
        <taxon>Rhabditomorpha</taxon>
        <taxon>Strongyloidea</taxon>
        <taxon>Heligmosomidae</taxon>
        <taxon>Heligmosomoides</taxon>
    </lineage>
</organism>
<accession>A0A3P8E5Z3</accession>
<proteinExistence type="predicted"/>
<dbReference type="AlphaFoldDB" id="A0A183G362"/>
<name>A0A183G362_HELPZ</name>
<evidence type="ECO:0000313" key="2">
    <source>
        <dbReference type="Proteomes" id="UP000050761"/>
    </source>
</evidence>
<reference evidence="3" key="2">
    <citation type="submission" date="2019-09" db="UniProtKB">
        <authorList>
            <consortium name="WormBaseParasite"/>
        </authorList>
    </citation>
    <scope>IDENTIFICATION</scope>
</reference>
<protein>
    <submittedName>
        <fullName evidence="1 3">Uncharacterized protein</fullName>
    </submittedName>
</protein>
<evidence type="ECO:0000313" key="3">
    <source>
        <dbReference type="WBParaSite" id="HPBE_0001581601-mRNA-1"/>
    </source>
</evidence>
<dbReference type="WBParaSite" id="HPBE_0001581601-mRNA-1">
    <property type="protein sequence ID" value="HPBE_0001581601-mRNA-1"/>
    <property type="gene ID" value="HPBE_0001581601"/>
</dbReference>
<evidence type="ECO:0000313" key="1">
    <source>
        <dbReference type="EMBL" id="VDP04023.1"/>
    </source>
</evidence>
<dbReference type="Proteomes" id="UP000050761">
    <property type="component" value="Unassembled WGS sequence"/>
</dbReference>
<keyword evidence="2" id="KW-1185">Reference proteome</keyword>
<sequence>MTETGLLGVAHNGPAAGPTSLFQLICASCPQSTTTFHATAHAYFRYGYITYEPTFCGQLFLYERQNFSCSAELSPAQ</sequence>
<gene>
    <name evidence="1" type="ORF">HPBE_LOCUS15815</name>
</gene>
<accession>A0A183G362</accession>